<dbReference type="Proteomes" id="UP001341840">
    <property type="component" value="Unassembled WGS sequence"/>
</dbReference>
<evidence type="ECO:0000313" key="2">
    <source>
        <dbReference type="Proteomes" id="UP001341840"/>
    </source>
</evidence>
<name>A0ABU6R301_9FABA</name>
<dbReference type="EMBL" id="JASCZI010007246">
    <property type="protein sequence ID" value="MED6117619.1"/>
    <property type="molecule type" value="Genomic_DNA"/>
</dbReference>
<gene>
    <name evidence="1" type="ORF">PIB30_111629</name>
</gene>
<reference evidence="1 2" key="1">
    <citation type="journal article" date="2023" name="Plants (Basel)">
        <title>Bridging the Gap: Combining Genomics and Transcriptomics Approaches to Understand Stylosanthes scabra, an Orphan Legume from the Brazilian Caatinga.</title>
        <authorList>
            <person name="Ferreira-Neto J.R.C."/>
            <person name="da Silva M.D."/>
            <person name="Binneck E."/>
            <person name="de Melo N.F."/>
            <person name="da Silva R.H."/>
            <person name="de Melo A.L.T.M."/>
            <person name="Pandolfi V."/>
            <person name="Bustamante F.O."/>
            <person name="Brasileiro-Vidal A.C."/>
            <person name="Benko-Iseppon A.M."/>
        </authorList>
    </citation>
    <scope>NUCLEOTIDE SEQUENCE [LARGE SCALE GENOMIC DNA]</scope>
    <source>
        <tissue evidence="1">Leaves</tissue>
    </source>
</reference>
<protein>
    <submittedName>
        <fullName evidence="1">Uncharacterized protein</fullName>
    </submittedName>
</protein>
<proteinExistence type="predicted"/>
<sequence>VGEITLTSVGVEIKDKESTTTFTIKIVLINHRFRDSSLINNLIYHLSQFRSKTNLVLLKLL</sequence>
<organism evidence="1 2">
    <name type="scientific">Stylosanthes scabra</name>
    <dbReference type="NCBI Taxonomy" id="79078"/>
    <lineage>
        <taxon>Eukaryota</taxon>
        <taxon>Viridiplantae</taxon>
        <taxon>Streptophyta</taxon>
        <taxon>Embryophyta</taxon>
        <taxon>Tracheophyta</taxon>
        <taxon>Spermatophyta</taxon>
        <taxon>Magnoliopsida</taxon>
        <taxon>eudicotyledons</taxon>
        <taxon>Gunneridae</taxon>
        <taxon>Pentapetalae</taxon>
        <taxon>rosids</taxon>
        <taxon>fabids</taxon>
        <taxon>Fabales</taxon>
        <taxon>Fabaceae</taxon>
        <taxon>Papilionoideae</taxon>
        <taxon>50 kb inversion clade</taxon>
        <taxon>dalbergioids sensu lato</taxon>
        <taxon>Dalbergieae</taxon>
        <taxon>Pterocarpus clade</taxon>
        <taxon>Stylosanthes</taxon>
    </lineage>
</organism>
<evidence type="ECO:0000313" key="1">
    <source>
        <dbReference type="EMBL" id="MED6117619.1"/>
    </source>
</evidence>
<feature type="non-terminal residue" evidence="1">
    <location>
        <position position="1"/>
    </location>
</feature>
<accession>A0ABU6R301</accession>
<comment type="caution">
    <text evidence="1">The sequence shown here is derived from an EMBL/GenBank/DDBJ whole genome shotgun (WGS) entry which is preliminary data.</text>
</comment>
<keyword evidence="2" id="KW-1185">Reference proteome</keyword>